<dbReference type="Pfam" id="PF14559">
    <property type="entry name" value="TPR_19"/>
    <property type="match status" value="1"/>
</dbReference>
<keyword evidence="2 3" id="KW-0802">TPR repeat</keyword>
<dbReference type="PROSITE" id="PS50005">
    <property type="entry name" value="TPR"/>
    <property type="match status" value="2"/>
</dbReference>
<reference evidence="4 5" key="1">
    <citation type="submission" date="2020-07" db="EMBL/GenBank/DDBJ databases">
        <title>Thermogemmata thermophila gen. nov., sp. nov., a novel moderate thermophilic planctomycete from a Kamchatka hot spring.</title>
        <authorList>
            <person name="Elcheninov A.G."/>
            <person name="Podosokorskaya O.A."/>
            <person name="Kovaleva O.L."/>
            <person name="Novikov A."/>
            <person name="Bonch-Osmolovskaya E.A."/>
            <person name="Toshchakov S.V."/>
            <person name="Kublanov I.V."/>
        </authorList>
    </citation>
    <scope>NUCLEOTIDE SEQUENCE [LARGE SCALE GENOMIC DNA]</scope>
    <source>
        <strain evidence="4 5">2918</strain>
    </source>
</reference>
<dbReference type="SMART" id="SM00028">
    <property type="entry name" value="TPR"/>
    <property type="match status" value="2"/>
</dbReference>
<dbReference type="InterPro" id="IPR051685">
    <property type="entry name" value="Ycf3/AcsC/BcsC/TPR_MFPF"/>
</dbReference>
<dbReference type="InterPro" id="IPR007457">
    <property type="entry name" value="Fe_traffick_prot_YggX"/>
</dbReference>
<protein>
    <submittedName>
        <fullName evidence="4">Fe(2+)-trafficking protein</fullName>
    </submittedName>
</protein>
<accession>A0A7V8VEL5</accession>
<dbReference type="Gene3D" id="1.25.40.10">
    <property type="entry name" value="Tetratricopeptide repeat domain"/>
    <property type="match status" value="1"/>
</dbReference>
<dbReference type="PANTHER" id="PTHR44943:SF8">
    <property type="entry name" value="TPR REPEAT-CONTAINING PROTEIN MJ0263"/>
    <property type="match status" value="1"/>
</dbReference>
<dbReference type="InterPro" id="IPR019734">
    <property type="entry name" value="TPR_rpt"/>
</dbReference>
<feature type="repeat" description="TPR" evidence="3">
    <location>
        <begin position="24"/>
        <end position="57"/>
    </location>
</feature>
<keyword evidence="1" id="KW-0677">Repeat</keyword>
<dbReference type="InterPro" id="IPR036766">
    <property type="entry name" value="Fe_traffick_prot_YggX_sf"/>
</dbReference>
<dbReference type="EMBL" id="JACEFB010000007">
    <property type="protein sequence ID" value="MBA2226625.1"/>
    <property type="molecule type" value="Genomic_DNA"/>
</dbReference>
<dbReference type="Pfam" id="PF04362">
    <property type="entry name" value="Iron_traffic"/>
    <property type="match status" value="1"/>
</dbReference>
<dbReference type="PANTHER" id="PTHR44943">
    <property type="entry name" value="CELLULOSE SYNTHASE OPERON PROTEIN C"/>
    <property type="match status" value="1"/>
</dbReference>
<organism evidence="4 5">
    <name type="scientific">Thermogemmata fonticola</name>
    <dbReference type="NCBI Taxonomy" id="2755323"/>
    <lineage>
        <taxon>Bacteria</taxon>
        <taxon>Pseudomonadati</taxon>
        <taxon>Planctomycetota</taxon>
        <taxon>Planctomycetia</taxon>
        <taxon>Gemmatales</taxon>
        <taxon>Gemmataceae</taxon>
        <taxon>Thermogemmata</taxon>
    </lineage>
</organism>
<keyword evidence="5" id="KW-1185">Reference proteome</keyword>
<dbReference type="Gene3D" id="1.10.3880.10">
    <property type="entry name" value="Fe(II) trafficking protein YggX"/>
    <property type="match status" value="1"/>
</dbReference>
<evidence type="ECO:0000256" key="3">
    <source>
        <dbReference type="PROSITE-ProRule" id="PRU00339"/>
    </source>
</evidence>
<comment type="caution">
    <text evidence="4">The sequence shown here is derived from an EMBL/GenBank/DDBJ whole genome shotgun (WGS) entry which is preliminary data.</text>
</comment>
<sequence>MTPAERAEQIARFRAMAEGDPDDDLAHFRLGQILMEDGQYAEAARAFERVLQINPHFSRVYQHLGECLVQQGQKEQAVEVLQRGWQVAQERGDRVPKEAIEKLLVQLGAAIPQASQAAEEVGGPGGFRCQRPGCMEGKRARPLPAPPFPDELGQRIARDICAACWNLWHRDLSIKVINELRLDLSSEFGQAEYDKYMRDFFGFEQESPA</sequence>
<feature type="repeat" description="TPR" evidence="3">
    <location>
        <begin position="58"/>
        <end position="91"/>
    </location>
</feature>
<dbReference type="InterPro" id="IPR011990">
    <property type="entry name" value="TPR-like_helical_dom_sf"/>
</dbReference>
<dbReference type="GO" id="GO:0005506">
    <property type="term" value="F:iron ion binding"/>
    <property type="evidence" value="ECO:0007669"/>
    <property type="project" value="InterPro"/>
</dbReference>
<dbReference type="AlphaFoldDB" id="A0A7V8VEL5"/>
<evidence type="ECO:0000256" key="1">
    <source>
        <dbReference type="ARBA" id="ARBA00022737"/>
    </source>
</evidence>
<evidence type="ECO:0000313" key="5">
    <source>
        <dbReference type="Proteomes" id="UP000542342"/>
    </source>
</evidence>
<dbReference type="SUPFAM" id="SSF111148">
    <property type="entry name" value="YggX-like"/>
    <property type="match status" value="1"/>
</dbReference>
<dbReference type="Proteomes" id="UP000542342">
    <property type="component" value="Unassembled WGS sequence"/>
</dbReference>
<evidence type="ECO:0000313" key="4">
    <source>
        <dbReference type="EMBL" id="MBA2226625.1"/>
    </source>
</evidence>
<gene>
    <name evidence="4" type="ORF">H0921_10680</name>
</gene>
<dbReference type="SUPFAM" id="SSF48452">
    <property type="entry name" value="TPR-like"/>
    <property type="match status" value="1"/>
</dbReference>
<proteinExistence type="predicted"/>
<dbReference type="PROSITE" id="PS50293">
    <property type="entry name" value="TPR_REGION"/>
    <property type="match status" value="1"/>
</dbReference>
<name>A0A7V8VEL5_9BACT</name>
<evidence type="ECO:0000256" key="2">
    <source>
        <dbReference type="ARBA" id="ARBA00022803"/>
    </source>
</evidence>
<dbReference type="RefSeq" id="WP_194538073.1">
    <property type="nucleotide sequence ID" value="NZ_JACEFB010000007.1"/>
</dbReference>